<dbReference type="InterPro" id="IPR010390">
    <property type="entry name" value="ABC-2_transporter-like"/>
</dbReference>
<protein>
    <recommendedName>
        <fullName evidence="3">ABC-2 type transport system permease protein</fullName>
    </recommendedName>
</protein>
<feature type="transmembrane region" description="Helical" evidence="1">
    <location>
        <begin position="41"/>
        <end position="60"/>
    </location>
</feature>
<gene>
    <name evidence="2" type="ORF">AVDCRST_MAG33-1229</name>
</gene>
<sequence>MEATLSFWTTQGIEAVNIATYGGNMVATYPIDIFAGWLRRFFLFVVPLAFAVHIPMAWLLGKPTPLGLPAWVGLLAAPVLLLFCLAVGWLWRLGVSRYRSTGS</sequence>
<reference evidence="2" key="1">
    <citation type="submission" date="2020-02" db="EMBL/GenBank/DDBJ databases">
        <authorList>
            <person name="Meier V. D."/>
        </authorList>
    </citation>
    <scope>NUCLEOTIDE SEQUENCE</scope>
    <source>
        <strain evidence="2">AVDCRST_MAG33</strain>
    </source>
</reference>
<dbReference type="PANTHER" id="PTHR36833:SF1">
    <property type="entry name" value="INTEGRAL MEMBRANE TRANSPORT PROTEIN"/>
    <property type="match status" value="1"/>
</dbReference>
<evidence type="ECO:0000256" key="1">
    <source>
        <dbReference type="SAM" id="Phobius"/>
    </source>
</evidence>
<keyword evidence="1" id="KW-0812">Transmembrane</keyword>
<dbReference type="AlphaFoldDB" id="A0A6J4USF2"/>
<feature type="transmembrane region" description="Helical" evidence="1">
    <location>
        <begin position="66"/>
        <end position="91"/>
    </location>
</feature>
<evidence type="ECO:0008006" key="3">
    <source>
        <dbReference type="Google" id="ProtNLM"/>
    </source>
</evidence>
<keyword evidence="1" id="KW-1133">Transmembrane helix</keyword>
<dbReference type="PANTHER" id="PTHR36833">
    <property type="entry name" value="SLR0610 PROTEIN-RELATED"/>
    <property type="match status" value="1"/>
</dbReference>
<dbReference type="Pfam" id="PF06182">
    <property type="entry name" value="ABC2_membrane_6"/>
    <property type="match status" value="1"/>
</dbReference>
<keyword evidence="1" id="KW-0472">Membrane</keyword>
<name>A0A6J4USF2_9BACT</name>
<dbReference type="EMBL" id="CADCWK010000120">
    <property type="protein sequence ID" value="CAA9555276.1"/>
    <property type="molecule type" value="Genomic_DNA"/>
</dbReference>
<evidence type="ECO:0000313" key="2">
    <source>
        <dbReference type="EMBL" id="CAA9555276.1"/>
    </source>
</evidence>
<organism evidence="2">
    <name type="scientific">uncultured Thermomicrobiales bacterium</name>
    <dbReference type="NCBI Taxonomy" id="1645740"/>
    <lineage>
        <taxon>Bacteria</taxon>
        <taxon>Pseudomonadati</taxon>
        <taxon>Thermomicrobiota</taxon>
        <taxon>Thermomicrobia</taxon>
        <taxon>Thermomicrobiales</taxon>
        <taxon>environmental samples</taxon>
    </lineage>
</organism>
<accession>A0A6J4USF2</accession>
<proteinExistence type="predicted"/>